<evidence type="ECO:0000313" key="1">
    <source>
        <dbReference type="EMBL" id="KAJ9069875.1"/>
    </source>
</evidence>
<keyword evidence="2" id="KW-1185">Reference proteome</keyword>
<gene>
    <name evidence="1" type="primary">NOP12_1</name>
    <name evidence="1" type="ORF">DSO57_1014197</name>
</gene>
<name>A0ACC2T5L7_9FUNG</name>
<protein>
    <submittedName>
        <fullName evidence="1">Nucleolar protein 12</fullName>
    </submittedName>
</protein>
<sequence>MIAQNNENSLASLFLKNSAIDSELDDIFQKGSFNAAKVTVPPVNNKSEEAEIIAEKEEKPEEITTPATPKASQKRVSKKSPVDPSVHDRTIFVGNVSLEAIEKEGKKIFTAYFSKFGKVQSVRFRSLAFEKQTNRKAAFIKKEFHPKRTIVNAYVVFETKEAALKSLKANATVLFNKHLRVDSVGNEEKDYPKKSSVFIGNIPLDIEEEDIWQHFEKCGKVCGVRVVRDKSTNLGKGFGYVLFESPSSVQLALNLAGSSLAKREIRVTRCLDSKTNNNAKRPHENLIIEGERAVKGAEKPPKKSKKSSKSSSLRAKNWKSKQSKK</sequence>
<reference evidence="1" key="1">
    <citation type="submission" date="2022-04" db="EMBL/GenBank/DDBJ databases">
        <title>Genome of the entomopathogenic fungus Entomophthora muscae.</title>
        <authorList>
            <person name="Elya C."/>
            <person name="Lovett B.R."/>
            <person name="Lee E."/>
            <person name="Macias A.M."/>
            <person name="Hajek A.E."/>
            <person name="De Bivort B.L."/>
            <person name="Kasson M.T."/>
            <person name="De Fine Licht H.H."/>
            <person name="Stajich J.E."/>
        </authorList>
    </citation>
    <scope>NUCLEOTIDE SEQUENCE</scope>
    <source>
        <strain evidence="1">Berkeley</strain>
    </source>
</reference>
<comment type="caution">
    <text evidence="1">The sequence shown here is derived from an EMBL/GenBank/DDBJ whole genome shotgun (WGS) entry which is preliminary data.</text>
</comment>
<dbReference type="Proteomes" id="UP001165960">
    <property type="component" value="Unassembled WGS sequence"/>
</dbReference>
<proteinExistence type="predicted"/>
<evidence type="ECO:0000313" key="2">
    <source>
        <dbReference type="Proteomes" id="UP001165960"/>
    </source>
</evidence>
<accession>A0ACC2T5L7</accession>
<dbReference type="EMBL" id="QTSX02003604">
    <property type="protein sequence ID" value="KAJ9069875.1"/>
    <property type="molecule type" value="Genomic_DNA"/>
</dbReference>
<organism evidence="1 2">
    <name type="scientific">Entomophthora muscae</name>
    <dbReference type="NCBI Taxonomy" id="34485"/>
    <lineage>
        <taxon>Eukaryota</taxon>
        <taxon>Fungi</taxon>
        <taxon>Fungi incertae sedis</taxon>
        <taxon>Zoopagomycota</taxon>
        <taxon>Entomophthoromycotina</taxon>
        <taxon>Entomophthoromycetes</taxon>
        <taxon>Entomophthorales</taxon>
        <taxon>Entomophthoraceae</taxon>
        <taxon>Entomophthora</taxon>
    </lineage>
</organism>